<evidence type="ECO:0000256" key="1">
    <source>
        <dbReference type="ARBA" id="ARBA00001966"/>
    </source>
</evidence>
<organism evidence="6 7">
    <name type="scientific">candidate division WOR-3 bacterium RBG_13_43_14</name>
    <dbReference type="NCBI Taxonomy" id="1802590"/>
    <lineage>
        <taxon>Bacteria</taxon>
        <taxon>Bacteria division WOR-3</taxon>
    </lineage>
</organism>
<dbReference type="SUPFAM" id="SSF102114">
    <property type="entry name" value="Radical SAM enzymes"/>
    <property type="match status" value="1"/>
</dbReference>
<dbReference type="GO" id="GO:0046872">
    <property type="term" value="F:metal ion binding"/>
    <property type="evidence" value="ECO:0007669"/>
    <property type="project" value="UniProtKB-KW"/>
</dbReference>
<dbReference type="InterPro" id="IPR058240">
    <property type="entry name" value="rSAM_sf"/>
</dbReference>
<evidence type="ECO:0008006" key="8">
    <source>
        <dbReference type="Google" id="ProtNLM"/>
    </source>
</evidence>
<dbReference type="PANTHER" id="PTHR43409">
    <property type="entry name" value="ANAEROBIC MAGNESIUM-PROTOPORPHYRIN IX MONOMETHYL ESTER CYCLASE-RELATED"/>
    <property type="match status" value="1"/>
</dbReference>
<gene>
    <name evidence="6" type="ORF">A2Y85_06480</name>
</gene>
<evidence type="ECO:0000256" key="2">
    <source>
        <dbReference type="ARBA" id="ARBA00022691"/>
    </source>
</evidence>
<keyword evidence="5" id="KW-0411">Iron-sulfur</keyword>
<dbReference type="GO" id="GO:0051536">
    <property type="term" value="F:iron-sulfur cluster binding"/>
    <property type="evidence" value="ECO:0007669"/>
    <property type="project" value="UniProtKB-KW"/>
</dbReference>
<dbReference type="PANTHER" id="PTHR43409:SF7">
    <property type="entry name" value="BLL1977 PROTEIN"/>
    <property type="match status" value="1"/>
</dbReference>
<dbReference type="Proteomes" id="UP000177025">
    <property type="component" value="Unassembled WGS sequence"/>
</dbReference>
<keyword evidence="2" id="KW-0949">S-adenosyl-L-methionine</keyword>
<dbReference type="InterPro" id="IPR051198">
    <property type="entry name" value="BchE-like"/>
</dbReference>
<keyword evidence="4" id="KW-0408">Iron</keyword>
<name>A0A1F4UAP4_UNCW3</name>
<evidence type="ECO:0000313" key="6">
    <source>
        <dbReference type="EMBL" id="OGC41957.1"/>
    </source>
</evidence>
<dbReference type="AlphaFoldDB" id="A0A1F4UAP4"/>
<sequence length="433" mass="51393">MKILFFNPTIINKKYVMYEALRGSAFFRRPNYDAMRIAYLLREHDYTYFDERIEDIPKIVPDLIIANVPLNLSDYTAKTVREYWPNHGKIIAFGFFPSIYPHQCHKNYDSVVVGDIANILDRIVQDFQSGALCPQYEALKSKHFRVDRRIESRSGFTPILSQIKTTMGCTCVPASRDYCFEKIMHRELEQWDINEAAEETGRIKRKIIFLRDDDFLHDPDYAVDLLEKTWRYKKRWIIQTGLLFNDNRLLPILREGGVRIIYLKENWLGHNLINDINDRDYRKEKELQIRKIHKNRMIAGVKIRLGFDNETENFYRQLCKFLINIKADFIQVAACMPIPGTSTYTRLNEQNMIHDDLTSFDQWMPVVHSDRATPQALYTWMESLRDRFYSWDSIIMRNIAVARNIGFYNSLFFHLIPNLSYRTNFLEKVGYPP</sequence>
<evidence type="ECO:0000256" key="5">
    <source>
        <dbReference type="ARBA" id="ARBA00023014"/>
    </source>
</evidence>
<accession>A0A1F4UAP4</accession>
<protein>
    <recommendedName>
        <fullName evidence="8">Radical SAM protein</fullName>
    </recommendedName>
</protein>
<evidence type="ECO:0000256" key="3">
    <source>
        <dbReference type="ARBA" id="ARBA00022723"/>
    </source>
</evidence>
<evidence type="ECO:0000313" key="7">
    <source>
        <dbReference type="Proteomes" id="UP000177025"/>
    </source>
</evidence>
<keyword evidence="3" id="KW-0479">Metal-binding</keyword>
<reference evidence="6 7" key="1">
    <citation type="journal article" date="2016" name="Nat. Commun.">
        <title>Thousands of microbial genomes shed light on interconnected biogeochemical processes in an aquifer system.</title>
        <authorList>
            <person name="Anantharaman K."/>
            <person name="Brown C.T."/>
            <person name="Hug L.A."/>
            <person name="Sharon I."/>
            <person name="Castelle C.J."/>
            <person name="Probst A.J."/>
            <person name="Thomas B.C."/>
            <person name="Singh A."/>
            <person name="Wilkins M.J."/>
            <person name="Karaoz U."/>
            <person name="Brodie E.L."/>
            <person name="Williams K.H."/>
            <person name="Hubbard S.S."/>
            <person name="Banfield J.F."/>
        </authorList>
    </citation>
    <scope>NUCLEOTIDE SEQUENCE [LARGE SCALE GENOMIC DNA]</scope>
</reference>
<dbReference type="EMBL" id="MEUM01000088">
    <property type="protein sequence ID" value="OGC41957.1"/>
    <property type="molecule type" value="Genomic_DNA"/>
</dbReference>
<comment type="cofactor">
    <cofactor evidence="1">
        <name>[4Fe-4S] cluster</name>
        <dbReference type="ChEBI" id="CHEBI:49883"/>
    </cofactor>
</comment>
<evidence type="ECO:0000256" key="4">
    <source>
        <dbReference type="ARBA" id="ARBA00023004"/>
    </source>
</evidence>
<proteinExistence type="predicted"/>
<comment type="caution">
    <text evidence="6">The sequence shown here is derived from an EMBL/GenBank/DDBJ whole genome shotgun (WGS) entry which is preliminary data.</text>
</comment>
<dbReference type="GO" id="GO:0005829">
    <property type="term" value="C:cytosol"/>
    <property type="evidence" value="ECO:0007669"/>
    <property type="project" value="TreeGrafter"/>
</dbReference>